<protein>
    <submittedName>
        <fullName evidence="5">Retrovirus-related Pol polyprotein from transposon TNT 1-94</fullName>
    </submittedName>
</protein>
<feature type="compositionally biased region" description="Acidic residues" evidence="2">
    <location>
        <begin position="791"/>
        <end position="800"/>
    </location>
</feature>
<name>A0A6L2MXD3_TANCI</name>
<dbReference type="Pfam" id="PF14223">
    <property type="entry name" value="Retrotran_gag_2"/>
    <property type="match status" value="1"/>
</dbReference>
<dbReference type="Pfam" id="PF07727">
    <property type="entry name" value="RVT_2"/>
    <property type="match status" value="1"/>
</dbReference>
<evidence type="ECO:0000259" key="3">
    <source>
        <dbReference type="Pfam" id="PF07727"/>
    </source>
</evidence>
<feature type="region of interest" description="Disordered" evidence="2">
    <location>
        <begin position="788"/>
        <end position="820"/>
    </location>
</feature>
<feature type="compositionally biased region" description="Polar residues" evidence="2">
    <location>
        <begin position="811"/>
        <end position="820"/>
    </location>
</feature>
<organism evidence="5">
    <name type="scientific">Tanacetum cinerariifolium</name>
    <name type="common">Dalmatian daisy</name>
    <name type="synonym">Chrysanthemum cinerariifolium</name>
    <dbReference type="NCBI Taxonomy" id="118510"/>
    <lineage>
        <taxon>Eukaryota</taxon>
        <taxon>Viridiplantae</taxon>
        <taxon>Streptophyta</taxon>
        <taxon>Embryophyta</taxon>
        <taxon>Tracheophyta</taxon>
        <taxon>Spermatophyta</taxon>
        <taxon>Magnoliopsida</taxon>
        <taxon>eudicotyledons</taxon>
        <taxon>Gunneridae</taxon>
        <taxon>Pentapetalae</taxon>
        <taxon>asterids</taxon>
        <taxon>campanulids</taxon>
        <taxon>Asterales</taxon>
        <taxon>Asteraceae</taxon>
        <taxon>Asteroideae</taxon>
        <taxon>Anthemideae</taxon>
        <taxon>Anthemidinae</taxon>
        <taxon>Tanacetum</taxon>
    </lineage>
</organism>
<evidence type="ECO:0000259" key="4">
    <source>
        <dbReference type="Pfam" id="PF25597"/>
    </source>
</evidence>
<dbReference type="InterPro" id="IPR013103">
    <property type="entry name" value="RVT_2"/>
</dbReference>
<feature type="domain" description="Reverse transcriptase Ty1/copia-type" evidence="3">
    <location>
        <begin position="903"/>
        <end position="1021"/>
    </location>
</feature>
<feature type="domain" description="Retroviral polymerase SH3-like" evidence="4">
    <location>
        <begin position="730"/>
        <end position="786"/>
    </location>
</feature>
<evidence type="ECO:0000256" key="1">
    <source>
        <dbReference type="SAM" id="Coils"/>
    </source>
</evidence>
<gene>
    <name evidence="5" type="ORF">Tci_050468</name>
</gene>
<feature type="compositionally biased region" description="Acidic residues" evidence="2">
    <location>
        <begin position="471"/>
        <end position="483"/>
    </location>
</feature>
<dbReference type="PANTHER" id="PTHR11439:SF509">
    <property type="entry name" value="RNA-DIRECTED DNA POLYMERASE"/>
    <property type="match status" value="1"/>
</dbReference>
<feature type="region of interest" description="Disordered" evidence="2">
    <location>
        <begin position="470"/>
        <end position="495"/>
    </location>
</feature>
<dbReference type="EMBL" id="BKCJ010007684">
    <property type="protein sequence ID" value="GEU78490.1"/>
    <property type="molecule type" value="Genomic_DNA"/>
</dbReference>
<dbReference type="Pfam" id="PF25597">
    <property type="entry name" value="SH3_retrovirus"/>
    <property type="match status" value="1"/>
</dbReference>
<dbReference type="PANTHER" id="PTHR11439">
    <property type="entry name" value="GAG-POL-RELATED RETROTRANSPOSON"/>
    <property type="match status" value="1"/>
</dbReference>
<feature type="coiled-coil region" evidence="1">
    <location>
        <begin position="392"/>
        <end position="426"/>
    </location>
</feature>
<feature type="compositionally biased region" description="Basic and acidic residues" evidence="2">
    <location>
        <begin position="484"/>
        <end position="495"/>
    </location>
</feature>
<proteinExistence type="predicted"/>
<evidence type="ECO:0000256" key="2">
    <source>
        <dbReference type="SAM" id="MobiDB-lite"/>
    </source>
</evidence>
<dbReference type="AlphaFoldDB" id="A0A6L2MXD3"/>
<accession>A0A6L2MXD3</accession>
<sequence>MSCYKGLFDILDTLVLGELGPDGVALVWVLDMLPLPCSASKLEIVVLALPNLSCISLVMASSTALNGTLNREDITKEELVTQKEEMELESTQFSTTAKLSLLKQVVEIITYDASTSTKKKNDVKARSMLLMALPNEHLMTFNQYKDANTLFAAIETRFGGNESTKKTQKTLLKQLYKNFSATGTESIDSIFNRLQKLMNKSDLDTISLDDLYNNFKIVKQERNKSDLDTISLDDLYNNFKIVEQEMGHFVRECRVPRNQENRTRNQETTRRIVNMEDTSSKAMVAIDGAGFDWSYMADDEAPTNMAFMAILDSEVYTNNTCSKTCLKNYAILKSQYDKLRVEFNKSKCNLADYKRGLASVEEQLVHYQMNECLLNENIVVLKRDIKIKDSKIVILKSKLEKISNEKDALETKIDKFENASQSLDKLIGSQVTDNSKKGLGYVNYNALPPPHTGSVKIFAPVKENNGAPLIEDWESGEEDEVESPPEKERKTVEPSMDKVEVEIPKQNDKPTRRPVKYAEMYRTQRPKACYVCGSFSQLQTRCKYHKRERMVNGTNHSRVNHNANRVPKAMLTRTGLKPVNSVRPVNPKRNFQRRAVYNNKNFFKKVNTAKKKVNIARQNSAVLNAVRANKGKAWMFPAYDMKYILSPDFKEFNGGYVAFGGGAKGAYESHVLLKVPRKNNMYSVDMKNIIPKKDLTCLNRILVVKPYFKTPYELFRGRILALSFMRPFGCLVTILNTLNHLGKFGCKSDEGFFVGYSINSKAFRVYNTRTRKVEENLHIKFLENKPLIADSDGDNQDNDDPSTKSEIDNQGWPNDENSTKDINTIGPSINTASLNINTASPTVNIVRLSDDFFGADNDIRSLDRIELDISNISTIYPVPTTPDIRINKDHSLDNVIGDIQSVGKRAIGTKWVFRNKKDERGIVIRNKARLVTQRCTQEEGIDYDEVFSPVVKIEAIRLFLAYASFMRFLVYQMDVKSAFLYKRIEEEVYVCQPPEFEDPDYPDKVYKVEKALYGLHQAPRACSMGELTFFLGLQVKQKSDGILISQDKYVDEILRKFKHEDVKPASTPMDIEKALLKELDGDDVDVHLYKSMIRSLMYLTSSRPDIMFVCKKQTVVATSTTEAEYVAAASCYGQVL</sequence>
<reference evidence="5" key="1">
    <citation type="journal article" date="2019" name="Sci. Rep.">
        <title>Draft genome of Tanacetum cinerariifolium, the natural source of mosquito coil.</title>
        <authorList>
            <person name="Yamashiro T."/>
            <person name="Shiraishi A."/>
            <person name="Satake H."/>
            <person name="Nakayama K."/>
        </authorList>
    </citation>
    <scope>NUCLEOTIDE SEQUENCE</scope>
</reference>
<dbReference type="InterPro" id="IPR057670">
    <property type="entry name" value="SH3_retrovirus"/>
</dbReference>
<keyword evidence="1" id="KW-0175">Coiled coil</keyword>
<comment type="caution">
    <text evidence="5">The sequence shown here is derived from an EMBL/GenBank/DDBJ whole genome shotgun (WGS) entry which is preliminary data.</text>
</comment>
<evidence type="ECO:0000313" key="5">
    <source>
        <dbReference type="EMBL" id="GEU78490.1"/>
    </source>
</evidence>